<feature type="non-terminal residue" evidence="2">
    <location>
        <position position="323"/>
    </location>
</feature>
<dbReference type="InParanoid" id="F0YB14"/>
<feature type="region of interest" description="Disordered" evidence="1">
    <location>
        <begin position="1"/>
        <end position="32"/>
    </location>
</feature>
<sequence>RYHRLGARERPNASRAAAARRARRGAGPGGVRGALRELLRPSAGAAAVDVRQGVVDRRGDVRGRGRRRHGARRLRVRRRAGELHDARPERGAARGHARRGRGDHAQAERHGGVVLPRNVPGPRLGHVLPHAQPRGRRVLRRLPALAERAHGRAEPHALLRVRVPGEPGRALHAPRVRAAARRRDRRGLRGGVLRALHVHVPRAHDGRRPLPALRLRLALRAGLPRALGRPRLLRRRRPVSRRRRRARARRGRGPRARRPLAGPARRRGAPRRRGVGGHGGPRRENSPRRRGLVPGQREPRARLRRRPLRPDQGPPRGRGRRAL</sequence>
<name>F0YB14_AURAN</name>
<evidence type="ECO:0000256" key="1">
    <source>
        <dbReference type="SAM" id="MobiDB-lite"/>
    </source>
</evidence>
<dbReference type="Proteomes" id="UP000002729">
    <property type="component" value="Unassembled WGS sequence"/>
</dbReference>
<feature type="region of interest" description="Disordered" evidence="1">
    <location>
        <begin position="59"/>
        <end position="129"/>
    </location>
</feature>
<evidence type="ECO:0000313" key="2">
    <source>
        <dbReference type="EMBL" id="EGB07550.1"/>
    </source>
</evidence>
<feature type="compositionally biased region" description="Basic residues" evidence="1">
    <location>
        <begin position="231"/>
        <end position="275"/>
    </location>
</feature>
<feature type="compositionally biased region" description="Basic and acidic residues" evidence="1">
    <location>
        <begin position="100"/>
        <end position="111"/>
    </location>
</feature>
<keyword evidence="3" id="KW-1185">Reference proteome</keyword>
<dbReference type="OMA" id="VWHRRVH"/>
<dbReference type="AlphaFoldDB" id="F0YB14"/>
<feature type="region of interest" description="Disordered" evidence="1">
    <location>
        <begin position="229"/>
        <end position="323"/>
    </location>
</feature>
<reference evidence="2 3" key="1">
    <citation type="journal article" date="2011" name="Proc. Natl. Acad. Sci. U.S.A.">
        <title>Niche of harmful alga Aureococcus anophagefferens revealed through ecogenomics.</title>
        <authorList>
            <person name="Gobler C.J."/>
            <person name="Berry D.L."/>
            <person name="Dyhrman S.T."/>
            <person name="Wilhelm S.W."/>
            <person name="Salamov A."/>
            <person name="Lobanov A.V."/>
            <person name="Zhang Y."/>
            <person name="Collier J.L."/>
            <person name="Wurch L.L."/>
            <person name="Kustka A.B."/>
            <person name="Dill B.D."/>
            <person name="Shah M."/>
            <person name="VerBerkmoes N.C."/>
            <person name="Kuo A."/>
            <person name="Terry A."/>
            <person name="Pangilinan J."/>
            <person name="Lindquist E.A."/>
            <person name="Lucas S."/>
            <person name="Paulsen I.T."/>
            <person name="Hattenrath-Lehmann T.K."/>
            <person name="Talmage S.C."/>
            <person name="Walker E.A."/>
            <person name="Koch F."/>
            <person name="Burson A.M."/>
            <person name="Marcoval M.A."/>
            <person name="Tang Y.Z."/>
            <person name="Lecleir G.R."/>
            <person name="Coyne K.J."/>
            <person name="Berg G.M."/>
            <person name="Bertrand E.M."/>
            <person name="Saito M.A."/>
            <person name="Gladyshev V.N."/>
            <person name="Grigoriev I.V."/>
        </authorList>
    </citation>
    <scope>NUCLEOTIDE SEQUENCE [LARGE SCALE GENOMIC DNA]</scope>
    <source>
        <strain evidence="3">CCMP 1984</strain>
    </source>
</reference>
<proteinExistence type="predicted"/>
<gene>
    <name evidence="2" type="ORF">AURANDRAFT_71751</name>
</gene>
<dbReference type="EMBL" id="GL833130">
    <property type="protein sequence ID" value="EGB07550.1"/>
    <property type="molecule type" value="Genomic_DNA"/>
</dbReference>
<accession>F0YB14</accession>
<evidence type="ECO:0000313" key="3">
    <source>
        <dbReference type="Proteomes" id="UP000002729"/>
    </source>
</evidence>
<dbReference type="GeneID" id="20228375"/>
<protein>
    <submittedName>
        <fullName evidence="2">Uncharacterized protein</fullName>
    </submittedName>
</protein>
<feature type="compositionally biased region" description="Basic and acidic residues" evidence="1">
    <location>
        <begin position="79"/>
        <end position="92"/>
    </location>
</feature>
<feature type="non-terminal residue" evidence="2">
    <location>
        <position position="1"/>
    </location>
</feature>
<dbReference type="KEGG" id="aaf:AURANDRAFT_71751"/>
<feature type="compositionally biased region" description="Basic and acidic residues" evidence="1">
    <location>
        <begin position="1"/>
        <end position="12"/>
    </location>
</feature>
<feature type="compositionally biased region" description="Basic residues" evidence="1">
    <location>
        <begin position="64"/>
        <end position="78"/>
    </location>
</feature>
<dbReference type="RefSeq" id="XP_009037553.1">
    <property type="nucleotide sequence ID" value="XM_009039305.1"/>
</dbReference>
<organism evidence="3">
    <name type="scientific">Aureococcus anophagefferens</name>
    <name type="common">Harmful bloom alga</name>
    <dbReference type="NCBI Taxonomy" id="44056"/>
    <lineage>
        <taxon>Eukaryota</taxon>
        <taxon>Sar</taxon>
        <taxon>Stramenopiles</taxon>
        <taxon>Ochrophyta</taxon>
        <taxon>Pelagophyceae</taxon>
        <taxon>Pelagomonadales</taxon>
        <taxon>Pelagomonadaceae</taxon>
        <taxon>Aureococcus</taxon>
    </lineage>
</organism>